<dbReference type="PRINTS" id="PR00616">
    <property type="entry name" value="CCAATSUBUNTB"/>
</dbReference>
<evidence type="ECO:0000256" key="1">
    <source>
        <dbReference type="ARBA" id="ARBA00004123"/>
    </source>
</evidence>
<dbReference type="OrthoDB" id="1097733at2759"/>
<organism evidence="7 8">
    <name type="scientific">Brachionus calyciflorus</name>
    <dbReference type="NCBI Taxonomy" id="104777"/>
    <lineage>
        <taxon>Eukaryota</taxon>
        <taxon>Metazoa</taxon>
        <taxon>Spiralia</taxon>
        <taxon>Gnathifera</taxon>
        <taxon>Rotifera</taxon>
        <taxon>Eurotatoria</taxon>
        <taxon>Monogononta</taxon>
        <taxon>Pseudotrocha</taxon>
        <taxon>Ploima</taxon>
        <taxon>Brachionidae</taxon>
        <taxon>Brachionus</taxon>
    </lineage>
</organism>
<dbReference type="InterPro" id="IPR001289">
    <property type="entry name" value="NFYA"/>
</dbReference>
<dbReference type="PROSITE" id="PS51152">
    <property type="entry name" value="NFYA_HAP2_2"/>
    <property type="match status" value="1"/>
</dbReference>
<keyword evidence="5 6" id="KW-0539">Nucleus</keyword>
<proteinExistence type="inferred from homology"/>
<dbReference type="Proteomes" id="UP000663879">
    <property type="component" value="Unassembled WGS sequence"/>
</dbReference>
<evidence type="ECO:0000256" key="6">
    <source>
        <dbReference type="RuleBase" id="RU367155"/>
    </source>
</evidence>
<gene>
    <name evidence="7" type="ORF">OXX778_LOCUS5898</name>
</gene>
<dbReference type="PANTHER" id="PTHR12632">
    <property type="entry name" value="TRANSCRIPTION FACTOR NF-Y ALPHA-RELATED"/>
    <property type="match status" value="1"/>
</dbReference>
<comment type="subunit">
    <text evidence="6">Heterotrimer.</text>
</comment>
<name>A0A813S3D9_9BILA</name>
<evidence type="ECO:0000256" key="3">
    <source>
        <dbReference type="ARBA" id="ARBA00023125"/>
    </source>
</evidence>
<dbReference type="GO" id="GO:0003677">
    <property type="term" value="F:DNA binding"/>
    <property type="evidence" value="ECO:0007669"/>
    <property type="project" value="UniProtKB-KW"/>
</dbReference>
<accession>A0A813S3D9</accession>
<comment type="similarity">
    <text evidence="6">Belongs to the NFYA/HAP2 subunit family.</text>
</comment>
<comment type="function">
    <text evidence="6">Component of the sequence-specific heterotrimeric transcription factor (NF-Y) which specifically recognizes a 5'-CCAAT-3' box motif found in the promoters of its target genes.</text>
</comment>
<dbReference type="GO" id="GO:0005634">
    <property type="term" value="C:nucleus"/>
    <property type="evidence" value="ECO:0007669"/>
    <property type="project" value="UniProtKB-SubCell"/>
</dbReference>
<evidence type="ECO:0000313" key="8">
    <source>
        <dbReference type="Proteomes" id="UP000663879"/>
    </source>
</evidence>
<keyword evidence="2 6" id="KW-0805">Transcription regulation</keyword>
<dbReference type="AlphaFoldDB" id="A0A813S3D9"/>
<evidence type="ECO:0000256" key="4">
    <source>
        <dbReference type="ARBA" id="ARBA00023163"/>
    </source>
</evidence>
<comment type="caution">
    <text evidence="7">The sequence shown here is derived from an EMBL/GenBank/DDBJ whole genome shotgun (WGS) entry which is preliminary data.</text>
</comment>
<evidence type="ECO:0000313" key="7">
    <source>
        <dbReference type="EMBL" id="CAF0789572.1"/>
    </source>
</evidence>
<protein>
    <recommendedName>
        <fullName evidence="6">Nuclear transcription factor Y subunit</fullName>
    </recommendedName>
</protein>
<evidence type="ECO:0000256" key="5">
    <source>
        <dbReference type="ARBA" id="ARBA00023242"/>
    </source>
</evidence>
<keyword evidence="8" id="KW-1185">Reference proteome</keyword>
<reference evidence="7" key="1">
    <citation type="submission" date="2021-02" db="EMBL/GenBank/DDBJ databases">
        <authorList>
            <person name="Nowell W R."/>
        </authorList>
    </citation>
    <scope>NUCLEOTIDE SEQUENCE</scope>
    <source>
        <strain evidence="7">Ploen Becks lab</strain>
    </source>
</reference>
<dbReference type="EMBL" id="CAJNOC010000667">
    <property type="protein sequence ID" value="CAF0789572.1"/>
    <property type="molecule type" value="Genomic_DNA"/>
</dbReference>
<dbReference type="GO" id="GO:0003700">
    <property type="term" value="F:DNA-binding transcription factor activity"/>
    <property type="evidence" value="ECO:0007669"/>
    <property type="project" value="UniProtKB-UniRule"/>
</dbReference>
<sequence length="202" mass="22792">MDPEIHEIKTDIDDQNQYDHNAQTYANLGALLSNQQLVYGQQMTNSFTHGQVVSLPDGQQAIIVQNPDQPGGHQMIPIPAQQMCSNNGNIVMMMPNNQGITQVQRQPVQNFSDISSLVNNVENYTGGADTPTSDGGDEEPLYVNAKQYNRIMKRRLARARLENEGRIPRVRKKKFLHESRHKHAMNRVRGQGGRFAKKTNNE</sequence>
<evidence type="ECO:0000256" key="2">
    <source>
        <dbReference type="ARBA" id="ARBA00023015"/>
    </source>
</evidence>
<keyword evidence="4 6" id="KW-0804">Transcription</keyword>
<dbReference type="Gene3D" id="6.10.250.2430">
    <property type="match status" value="1"/>
</dbReference>
<comment type="subcellular location">
    <subcellularLocation>
        <location evidence="1 6">Nucleus</location>
    </subcellularLocation>
</comment>
<dbReference type="Pfam" id="PF02045">
    <property type="entry name" value="CBFB_NFYA"/>
    <property type="match status" value="1"/>
</dbReference>
<dbReference type="SMART" id="SM00521">
    <property type="entry name" value="CBF"/>
    <property type="match status" value="1"/>
</dbReference>
<keyword evidence="3 6" id="KW-0238">DNA-binding</keyword>